<evidence type="ECO:0000256" key="3">
    <source>
        <dbReference type="ARBA" id="ARBA00023163"/>
    </source>
</evidence>
<dbReference type="PROSITE" id="PS51000">
    <property type="entry name" value="HTH_DEOR_2"/>
    <property type="match status" value="1"/>
</dbReference>
<dbReference type="SUPFAM" id="SSF100950">
    <property type="entry name" value="NagB/RpiA/CoA transferase-like"/>
    <property type="match status" value="1"/>
</dbReference>
<dbReference type="RefSeq" id="WP_120954609.1">
    <property type="nucleotide sequence ID" value="NZ_RBIR01000007.1"/>
</dbReference>
<dbReference type="InterPro" id="IPR001034">
    <property type="entry name" value="DeoR_HTH"/>
</dbReference>
<evidence type="ECO:0000256" key="4">
    <source>
        <dbReference type="SAM" id="MobiDB-lite"/>
    </source>
</evidence>
<dbReference type="SMART" id="SM00420">
    <property type="entry name" value="HTH_DEOR"/>
    <property type="match status" value="1"/>
</dbReference>
<dbReference type="InterPro" id="IPR036388">
    <property type="entry name" value="WH-like_DNA-bd_sf"/>
</dbReference>
<dbReference type="Pfam" id="PF08220">
    <property type="entry name" value="HTH_DeoR"/>
    <property type="match status" value="1"/>
</dbReference>
<dbReference type="GO" id="GO:0003700">
    <property type="term" value="F:DNA-binding transcription factor activity"/>
    <property type="evidence" value="ECO:0007669"/>
    <property type="project" value="InterPro"/>
</dbReference>
<dbReference type="Proteomes" id="UP000276055">
    <property type="component" value="Unassembled WGS sequence"/>
</dbReference>
<keyword evidence="1" id="KW-0805">Transcription regulation</keyword>
<gene>
    <name evidence="6" type="ORF">C8D78_2957</name>
</gene>
<dbReference type="InterPro" id="IPR037171">
    <property type="entry name" value="NagB/RpiA_transferase-like"/>
</dbReference>
<evidence type="ECO:0000313" key="6">
    <source>
        <dbReference type="EMBL" id="RKR15437.1"/>
    </source>
</evidence>
<dbReference type="InterPro" id="IPR036390">
    <property type="entry name" value="WH_DNA-bd_sf"/>
</dbReference>
<dbReference type="EMBL" id="RBIR01000007">
    <property type="protein sequence ID" value="RKR15437.1"/>
    <property type="molecule type" value="Genomic_DNA"/>
</dbReference>
<organism evidence="6 7">
    <name type="scientific">Arthrobacter oryzae</name>
    <dbReference type="NCBI Taxonomy" id="409290"/>
    <lineage>
        <taxon>Bacteria</taxon>
        <taxon>Bacillati</taxon>
        <taxon>Actinomycetota</taxon>
        <taxon>Actinomycetes</taxon>
        <taxon>Micrococcales</taxon>
        <taxon>Micrococcaceae</taxon>
        <taxon>Arthrobacter</taxon>
    </lineage>
</organism>
<dbReference type="PRINTS" id="PR00037">
    <property type="entry name" value="HTHLACR"/>
</dbReference>
<evidence type="ECO:0000256" key="2">
    <source>
        <dbReference type="ARBA" id="ARBA00023125"/>
    </source>
</evidence>
<dbReference type="InterPro" id="IPR050313">
    <property type="entry name" value="Carb_Metab_HTH_regulators"/>
</dbReference>
<evidence type="ECO:0000259" key="5">
    <source>
        <dbReference type="PROSITE" id="PS51000"/>
    </source>
</evidence>
<comment type="caution">
    <text evidence="6">The sequence shown here is derived from an EMBL/GenBank/DDBJ whole genome shotgun (WGS) entry which is preliminary data.</text>
</comment>
<dbReference type="GO" id="GO:0003677">
    <property type="term" value="F:DNA binding"/>
    <property type="evidence" value="ECO:0007669"/>
    <property type="project" value="UniProtKB-KW"/>
</dbReference>
<evidence type="ECO:0000313" key="7">
    <source>
        <dbReference type="Proteomes" id="UP000276055"/>
    </source>
</evidence>
<dbReference type="SMART" id="SM01134">
    <property type="entry name" value="DeoRC"/>
    <property type="match status" value="1"/>
</dbReference>
<evidence type="ECO:0000256" key="1">
    <source>
        <dbReference type="ARBA" id="ARBA00023015"/>
    </source>
</evidence>
<name>A0A495EHG8_9MICC</name>
<feature type="region of interest" description="Disordered" evidence="4">
    <location>
        <begin position="255"/>
        <end position="276"/>
    </location>
</feature>
<dbReference type="OrthoDB" id="7688673at2"/>
<sequence length="276" mass="28608">MLAAARHSAILAEVQRERIVRVADLAKMLGVSLMTVRRDIEALDAAGAVEKIHGGAKLPGGASTHEPGFELKVTQLKDEKMAIAHEAAAQVREGMAVGLSAGTTTWALAQLLSAGPRITVVTNSVRIADVFHQSSSPSTVILTGGERTPSDALVGPLATSSLRQLHLDVLFLGVHGVDADAGFTTPNVLEAETDRAFVSAARRVVVLADHTKWGTLGISTIASLEDADELISDDLLGGEARRILGERVGRLRLAPTGGVPRGTAPVPAPAHGAASG</sequence>
<keyword evidence="2" id="KW-0238">DNA-binding</keyword>
<dbReference type="Pfam" id="PF00455">
    <property type="entry name" value="DeoRC"/>
    <property type="match status" value="1"/>
</dbReference>
<dbReference type="PROSITE" id="PS00894">
    <property type="entry name" value="HTH_DEOR_1"/>
    <property type="match status" value="1"/>
</dbReference>
<reference evidence="6 7" key="1">
    <citation type="submission" date="2018-10" db="EMBL/GenBank/DDBJ databases">
        <title>Genomic Encyclopedia of Type Strains, Phase IV (KMG-IV): sequencing the most valuable type-strain genomes for metagenomic binning, comparative biology and taxonomic classification.</title>
        <authorList>
            <person name="Goeker M."/>
        </authorList>
    </citation>
    <scope>NUCLEOTIDE SEQUENCE [LARGE SCALE GENOMIC DNA]</scope>
    <source>
        <strain evidence="6 7">DSM 25586</strain>
    </source>
</reference>
<dbReference type="AlphaFoldDB" id="A0A495EHG8"/>
<keyword evidence="3" id="KW-0804">Transcription</keyword>
<dbReference type="PANTHER" id="PTHR30363">
    <property type="entry name" value="HTH-TYPE TRANSCRIPTIONAL REGULATOR SRLR-RELATED"/>
    <property type="match status" value="1"/>
</dbReference>
<dbReference type="SUPFAM" id="SSF46785">
    <property type="entry name" value="Winged helix' DNA-binding domain"/>
    <property type="match status" value="1"/>
</dbReference>
<dbReference type="Gene3D" id="3.40.50.1360">
    <property type="match status" value="1"/>
</dbReference>
<protein>
    <submittedName>
        <fullName evidence="6">DeoR family transcriptional regulator</fullName>
    </submittedName>
</protein>
<dbReference type="InterPro" id="IPR018356">
    <property type="entry name" value="Tscrpt_reg_HTH_DeoR_CS"/>
</dbReference>
<proteinExistence type="predicted"/>
<feature type="domain" description="HTH deoR-type" evidence="5">
    <location>
        <begin position="3"/>
        <end position="58"/>
    </location>
</feature>
<dbReference type="PANTHER" id="PTHR30363:SF44">
    <property type="entry name" value="AGA OPERON TRANSCRIPTIONAL REPRESSOR-RELATED"/>
    <property type="match status" value="1"/>
</dbReference>
<dbReference type="Gene3D" id="1.10.10.10">
    <property type="entry name" value="Winged helix-like DNA-binding domain superfamily/Winged helix DNA-binding domain"/>
    <property type="match status" value="1"/>
</dbReference>
<accession>A0A495EHG8</accession>
<dbReference type="InterPro" id="IPR014036">
    <property type="entry name" value="DeoR-like_C"/>
</dbReference>